<feature type="compositionally biased region" description="Basic and acidic residues" evidence="2">
    <location>
        <begin position="187"/>
        <end position="201"/>
    </location>
</feature>
<dbReference type="EMBL" id="BSXT01002313">
    <property type="protein sequence ID" value="GMF48320.1"/>
    <property type="molecule type" value="Genomic_DNA"/>
</dbReference>
<accession>A0A9W7CZ26</accession>
<reference evidence="3" key="1">
    <citation type="submission" date="2023-04" db="EMBL/GenBank/DDBJ databases">
        <title>Phytophthora fragariaefolia NBRC 109709.</title>
        <authorList>
            <person name="Ichikawa N."/>
            <person name="Sato H."/>
            <person name="Tonouchi N."/>
        </authorList>
    </citation>
    <scope>NUCLEOTIDE SEQUENCE</scope>
    <source>
        <strain evidence="3">NBRC 109709</strain>
    </source>
</reference>
<feature type="region of interest" description="Disordered" evidence="2">
    <location>
        <begin position="168"/>
        <end position="201"/>
    </location>
</feature>
<evidence type="ECO:0000256" key="2">
    <source>
        <dbReference type="SAM" id="MobiDB-lite"/>
    </source>
</evidence>
<evidence type="ECO:0000256" key="1">
    <source>
        <dbReference type="SAM" id="Coils"/>
    </source>
</evidence>
<sequence>MSSSPAHSLPRDECKVQQPSDDAVDRTLQLLDTNTQLRHDGQFLNNFGEQKAARVEREAARERATLEEDFRRLANDHLGQTHALNQRAVDLEPELNQARRKIQTLEAAAQENSFDADKLLAFLNDGSTELRGNRPRLRKLLKHFKEGTQPPSSWKTWLRTEAVDEPYRTYPPYAPLTPKGDNQGYDRGSDQGGKSEDHPPHENASRLLVMVRRLSCVLPPSDQHLPILAVVPRPRNPSVRQTRVCSCGPLITSAVKLDVVRPPSLSSFVPNSNFLQTEVLLDALVNRDTIPSNWPPLEANAVELFSPSSDAHGDPEDQGYDDAAERASSAQVVQGNVLVLDVESDEDETFPPPRRPSAVKRARSSSDSSSGEDTTFLSKSSLLPTTSAQLQRVPPSKKGKSRVVKASSLWGRSPLARVDFKRLSNAERRYLELIAKKPWKTMWRNRIEVLYFHRRSELTVAQPKLLDKLMEYIHEHRQAFWEVLHWVIMEAKAIEDDDDDTFAYSGSVELYQDRTARHGSVGRQMGLRVPKLISKGLLPSNFQEPGIWTYPCMFCYWFVKDPSTFRMQNPVPWWSNVKSWSRTNLDVINGGVVRRSSVSHTFQRT</sequence>
<feature type="region of interest" description="Disordered" evidence="2">
    <location>
        <begin position="1"/>
        <end position="22"/>
    </location>
</feature>
<feature type="compositionally biased region" description="Polar residues" evidence="2">
    <location>
        <begin position="371"/>
        <end position="381"/>
    </location>
</feature>
<evidence type="ECO:0000313" key="3">
    <source>
        <dbReference type="EMBL" id="GMF48320.1"/>
    </source>
</evidence>
<feature type="region of interest" description="Disordered" evidence="2">
    <location>
        <begin position="306"/>
        <end position="329"/>
    </location>
</feature>
<name>A0A9W7CZ26_9STRA</name>
<dbReference type="AlphaFoldDB" id="A0A9W7CZ26"/>
<feature type="region of interest" description="Disordered" evidence="2">
    <location>
        <begin position="342"/>
        <end position="381"/>
    </location>
</feature>
<dbReference type="Proteomes" id="UP001165121">
    <property type="component" value="Unassembled WGS sequence"/>
</dbReference>
<evidence type="ECO:0000313" key="4">
    <source>
        <dbReference type="Proteomes" id="UP001165121"/>
    </source>
</evidence>
<organism evidence="3 4">
    <name type="scientific">Phytophthora fragariaefolia</name>
    <dbReference type="NCBI Taxonomy" id="1490495"/>
    <lineage>
        <taxon>Eukaryota</taxon>
        <taxon>Sar</taxon>
        <taxon>Stramenopiles</taxon>
        <taxon>Oomycota</taxon>
        <taxon>Peronosporomycetes</taxon>
        <taxon>Peronosporales</taxon>
        <taxon>Peronosporaceae</taxon>
        <taxon>Phytophthora</taxon>
    </lineage>
</organism>
<comment type="caution">
    <text evidence="3">The sequence shown here is derived from an EMBL/GenBank/DDBJ whole genome shotgun (WGS) entry which is preliminary data.</text>
</comment>
<keyword evidence="4" id="KW-1185">Reference proteome</keyword>
<protein>
    <submittedName>
        <fullName evidence="3">Unnamed protein product</fullName>
    </submittedName>
</protein>
<gene>
    <name evidence="3" type="ORF">Pfra01_001862200</name>
</gene>
<proteinExistence type="predicted"/>
<feature type="coiled-coil region" evidence="1">
    <location>
        <begin position="56"/>
        <end position="108"/>
    </location>
</feature>
<keyword evidence="1" id="KW-0175">Coiled coil</keyword>